<dbReference type="Proteomes" id="UP000008229">
    <property type="component" value="Chromosome"/>
</dbReference>
<dbReference type="Gene3D" id="3.20.20.70">
    <property type="entry name" value="Aldolase class I"/>
    <property type="match status" value="1"/>
</dbReference>
<dbReference type="GO" id="GO:0010181">
    <property type="term" value="F:FMN binding"/>
    <property type="evidence" value="ECO:0007669"/>
    <property type="project" value="InterPro"/>
</dbReference>
<accession>D3F8Y9</accession>
<keyword evidence="2" id="KW-0560">Oxidoreductase</keyword>
<feature type="domain" description="NADH:flavin oxidoreductase/NADH oxidase N-terminal" evidence="3">
    <location>
        <begin position="9"/>
        <end position="346"/>
    </location>
</feature>
<dbReference type="STRING" id="469383.Cwoe_4571"/>
<dbReference type="InterPro" id="IPR051799">
    <property type="entry name" value="NADH_flavin_oxidoreductase"/>
</dbReference>
<reference evidence="4 5" key="1">
    <citation type="journal article" date="2010" name="Stand. Genomic Sci.">
        <title>Complete genome sequence of Conexibacter woesei type strain (ID131577).</title>
        <authorList>
            <person name="Pukall R."/>
            <person name="Lapidus A."/>
            <person name="Glavina Del Rio T."/>
            <person name="Copeland A."/>
            <person name="Tice H."/>
            <person name="Cheng J.-F."/>
            <person name="Lucas S."/>
            <person name="Chen F."/>
            <person name="Nolan M."/>
            <person name="Bruce D."/>
            <person name="Goodwin L."/>
            <person name="Pitluck S."/>
            <person name="Mavromatis K."/>
            <person name="Ivanova N."/>
            <person name="Ovchinnikova G."/>
            <person name="Pati A."/>
            <person name="Chen A."/>
            <person name="Palaniappan K."/>
            <person name="Land M."/>
            <person name="Hauser L."/>
            <person name="Chang Y.-J."/>
            <person name="Jeffries C.D."/>
            <person name="Chain P."/>
            <person name="Meincke L."/>
            <person name="Sims D."/>
            <person name="Brettin T."/>
            <person name="Detter J.C."/>
            <person name="Rohde M."/>
            <person name="Goeker M."/>
            <person name="Bristow J."/>
            <person name="Eisen J.A."/>
            <person name="Markowitz V."/>
            <person name="Kyrpides N.C."/>
            <person name="Klenk H.-P."/>
            <person name="Hugenholtz P."/>
        </authorList>
    </citation>
    <scope>NUCLEOTIDE SEQUENCE [LARGE SCALE GENOMIC DNA]</scope>
    <source>
        <strain evidence="5">DSM 14684 / CIP 108061 / JCM 11494 / NBRC 100937 / ID131577</strain>
    </source>
</reference>
<protein>
    <submittedName>
        <fullName evidence="4">NADH:flavin oxidoreductase/NADH oxidase</fullName>
    </submittedName>
</protein>
<reference evidence="5" key="2">
    <citation type="submission" date="2010-01" db="EMBL/GenBank/DDBJ databases">
        <title>The complete genome of Conexibacter woesei DSM 14684.</title>
        <authorList>
            <consortium name="US DOE Joint Genome Institute (JGI-PGF)"/>
            <person name="Lucas S."/>
            <person name="Copeland A."/>
            <person name="Lapidus A."/>
            <person name="Glavina del Rio T."/>
            <person name="Dalin E."/>
            <person name="Tice H."/>
            <person name="Bruce D."/>
            <person name="Goodwin L."/>
            <person name="Pitluck S."/>
            <person name="Kyrpides N."/>
            <person name="Mavromatis K."/>
            <person name="Ivanova N."/>
            <person name="Mikhailova N."/>
            <person name="Chertkov O."/>
            <person name="Brettin T."/>
            <person name="Detter J.C."/>
            <person name="Han C."/>
            <person name="Larimer F."/>
            <person name="Land M."/>
            <person name="Hauser L."/>
            <person name="Markowitz V."/>
            <person name="Cheng J.-F."/>
            <person name="Hugenholtz P."/>
            <person name="Woyke T."/>
            <person name="Wu D."/>
            <person name="Pukall R."/>
            <person name="Steenblock K."/>
            <person name="Schneider S."/>
            <person name="Klenk H.-P."/>
            <person name="Eisen J.A."/>
        </authorList>
    </citation>
    <scope>NUCLEOTIDE SEQUENCE [LARGE SCALE GENOMIC DNA]</scope>
    <source>
        <strain evidence="5">DSM 14684 / CIP 108061 / JCM 11494 / NBRC 100937 / ID131577</strain>
    </source>
</reference>
<evidence type="ECO:0000313" key="5">
    <source>
        <dbReference type="Proteomes" id="UP000008229"/>
    </source>
</evidence>
<dbReference type="OrthoDB" id="3169239at2"/>
<dbReference type="HOGENOM" id="CLU_012153_6_2_11"/>
<dbReference type="PANTHER" id="PTHR43656">
    <property type="entry name" value="BINDING OXIDOREDUCTASE, PUTATIVE (AFU_ORTHOLOGUE AFUA_2G08260)-RELATED"/>
    <property type="match status" value="1"/>
</dbReference>
<dbReference type="GO" id="GO:0016491">
    <property type="term" value="F:oxidoreductase activity"/>
    <property type="evidence" value="ECO:0007669"/>
    <property type="project" value="UniProtKB-KW"/>
</dbReference>
<gene>
    <name evidence="4" type="ordered locus">Cwoe_4571</name>
</gene>
<dbReference type="PANTHER" id="PTHR43656:SF2">
    <property type="entry name" value="BINDING OXIDOREDUCTASE, PUTATIVE (AFU_ORTHOLOGUE AFUA_2G08260)-RELATED"/>
    <property type="match status" value="1"/>
</dbReference>
<evidence type="ECO:0000313" key="4">
    <source>
        <dbReference type="EMBL" id="ADB52984.1"/>
    </source>
</evidence>
<evidence type="ECO:0000256" key="1">
    <source>
        <dbReference type="ARBA" id="ARBA00022630"/>
    </source>
</evidence>
<dbReference type="RefSeq" id="WP_012936035.1">
    <property type="nucleotide sequence ID" value="NC_013739.1"/>
</dbReference>
<dbReference type="SUPFAM" id="SSF51395">
    <property type="entry name" value="FMN-linked oxidoreductases"/>
    <property type="match status" value="1"/>
</dbReference>
<sequence precursor="true">MDTTTLASPLTLPCGAVLANRIAKAAMSEQLSDRANSPTVRIDRLYERWAAGGSGLVITGNVMIDRRHVGEPRQVVVEDERDLPALRRWAAAGRANGTTLWVQVNHPGRQAMRIAGSRPVAPSAIAPRIPGAVTPQALTGAQIEEIVGRFARTAAVFREAGFDGVQLHGAHGYLISQFLSPLANRRDDEWGGDAARRQRFVLEVVRATRAAVGPDFPVGIKLNSADFQRGGFSEEESGDVVAALAAAGVDLIEISGGTYESPAMMGDATGTASSAAAASAAVPARASTRAREAYFLDYAVRVRDRAPDVPLMVTGGFRSAAAMREAVASGACNVIGLGRPLALHPDASAALLDGSRARIDAGSRSIGVRKLDSVIDLWWHTRQLHRIGRGREPWAGERALHTLATFLLVNGWGAARRKRGG</sequence>
<dbReference type="AlphaFoldDB" id="D3F8Y9"/>
<dbReference type="Pfam" id="PF00724">
    <property type="entry name" value="Oxidored_FMN"/>
    <property type="match status" value="1"/>
</dbReference>
<keyword evidence="5" id="KW-1185">Reference proteome</keyword>
<dbReference type="InterPro" id="IPR001155">
    <property type="entry name" value="OxRdtase_FMN_N"/>
</dbReference>
<dbReference type="InterPro" id="IPR013785">
    <property type="entry name" value="Aldolase_TIM"/>
</dbReference>
<dbReference type="KEGG" id="cwo:Cwoe_4571"/>
<evidence type="ECO:0000256" key="2">
    <source>
        <dbReference type="ARBA" id="ARBA00023002"/>
    </source>
</evidence>
<dbReference type="CDD" id="cd04733">
    <property type="entry name" value="OYE_like_2_FMN"/>
    <property type="match status" value="1"/>
</dbReference>
<evidence type="ECO:0000259" key="3">
    <source>
        <dbReference type="Pfam" id="PF00724"/>
    </source>
</evidence>
<name>D3F8Y9_CONWI</name>
<dbReference type="eggNOG" id="COG1902">
    <property type="taxonomic scope" value="Bacteria"/>
</dbReference>
<keyword evidence="1" id="KW-0285">Flavoprotein</keyword>
<dbReference type="EMBL" id="CP001854">
    <property type="protein sequence ID" value="ADB52984.1"/>
    <property type="molecule type" value="Genomic_DNA"/>
</dbReference>
<proteinExistence type="predicted"/>
<organism evidence="4 5">
    <name type="scientific">Conexibacter woesei (strain DSM 14684 / CCUG 47730 / CIP 108061 / JCM 11494 / NBRC 100937 / ID131577)</name>
    <dbReference type="NCBI Taxonomy" id="469383"/>
    <lineage>
        <taxon>Bacteria</taxon>
        <taxon>Bacillati</taxon>
        <taxon>Actinomycetota</taxon>
        <taxon>Thermoleophilia</taxon>
        <taxon>Solirubrobacterales</taxon>
        <taxon>Conexibacteraceae</taxon>
        <taxon>Conexibacter</taxon>
    </lineage>
</organism>